<gene>
    <name evidence="1" type="ORF">CFY87_06665</name>
</gene>
<reference evidence="1 2" key="1">
    <citation type="submission" date="2017-07" db="EMBL/GenBank/DDBJ databases">
        <title>Virulence factors identified in Actinobacillus seminis.</title>
        <authorList>
            <person name="Negrete-Abascal E."/>
            <person name="Vaca-Pacheco S."/>
            <person name="Montes-Garcia F."/>
            <person name="Leyto-Gil A.M."/>
            <person name="Fragoso-Garcia E."/>
            <person name="Carvente-Garcia R."/>
            <person name="Perez-Agueros S."/>
            <person name="Castelan-Sanchez H.G."/>
            <person name="Garcia-Molina A."/>
            <person name="Villamar T.E."/>
            <person name="Vazquez-Cruz C."/>
        </authorList>
    </citation>
    <scope>NUCLEOTIDE SEQUENCE [LARGE SCALE GENOMIC DNA]</scope>
    <source>
        <strain evidence="1 2">ATCC 15768</strain>
    </source>
</reference>
<dbReference type="Proteomes" id="UP000215738">
    <property type="component" value="Unassembled WGS sequence"/>
</dbReference>
<comment type="caution">
    <text evidence="1">The sequence shown here is derived from an EMBL/GenBank/DDBJ whole genome shotgun (WGS) entry which is preliminary data.</text>
</comment>
<protein>
    <submittedName>
        <fullName evidence="1">Uncharacterized protein</fullName>
    </submittedName>
</protein>
<accession>A0ABX4FMN6</accession>
<proteinExistence type="predicted"/>
<name>A0ABX4FMN6_9PAST</name>
<sequence length="76" mass="9436">MLSLLIIQQKRIHKSLTNLINIIRFFERKIVIFAVIKQKAHFLDKFYYQKLDKRKNTQIKKPILTMDFFRILFFQY</sequence>
<keyword evidence="2" id="KW-1185">Reference proteome</keyword>
<evidence type="ECO:0000313" key="2">
    <source>
        <dbReference type="Proteomes" id="UP000215738"/>
    </source>
</evidence>
<evidence type="ECO:0000313" key="1">
    <source>
        <dbReference type="EMBL" id="OZN25002.1"/>
    </source>
</evidence>
<organism evidence="1 2">
    <name type="scientific">Actinobacillus seminis</name>
    <dbReference type="NCBI Taxonomy" id="722"/>
    <lineage>
        <taxon>Bacteria</taxon>
        <taxon>Pseudomonadati</taxon>
        <taxon>Pseudomonadota</taxon>
        <taxon>Gammaproteobacteria</taxon>
        <taxon>Pasteurellales</taxon>
        <taxon>Pasteurellaceae</taxon>
        <taxon>Actinobacillus</taxon>
    </lineage>
</organism>
<dbReference type="EMBL" id="NLFK01000005">
    <property type="protein sequence ID" value="OZN25002.1"/>
    <property type="molecule type" value="Genomic_DNA"/>
</dbReference>